<dbReference type="PANTHER" id="PTHR47331">
    <property type="entry name" value="PHD-TYPE DOMAIN-CONTAINING PROTEIN"/>
    <property type="match status" value="1"/>
</dbReference>
<name>A0A4Y2KD49_ARAVE</name>
<evidence type="ECO:0000313" key="2">
    <source>
        <dbReference type="Proteomes" id="UP000499080"/>
    </source>
</evidence>
<protein>
    <submittedName>
        <fullName evidence="1">Uncharacterized protein</fullName>
    </submittedName>
</protein>
<evidence type="ECO:0000313" key="1">
    <source>
        <dbReference type="EMBL" id="GBN00341.1"/>
    </source>
</evidence>
<keyword evidence="2" id="KW-1185">Reference proteome</keyword>
<organism evidence="1 2">
    <name type="scientific">Araneus ventricosus</name>
    <name type="common">Orbweaver spider</name>
    <name type="synonym">Epeira ventricosa</name>
    <dbReference type="NCBI Taxonomy" id="182803"/>
    <lineage>
        <taxon>Eukaryota</taxon>
        <taxon>Metazoa</taxon>
        <taxon>Ecdysozoa</taxon>
        <taxon>Arthropoda</taxon>
        <taxon>Chelicerata</taxon>
        <taxon>Arachnida</taxon>
        <taxon>Araneae</taxon>
        <taxon>Araneomorphae</taxon>
        <taxon>Entelegynae</taxon>
        <taxon>Araneoidea</taxon>
        <taxon>Araneidae</taxon>
        <taxon>Araneus</taxon>
    </lineage>
</organism>
<dbReference type="AlphaFoldDB" id="A0A4Y2KD49"/>
<dbReference type="Proteomes" id="UP000499080">
    <property type="component" value="Unassembled WGS sequence"/>
</dbReference>
<reference evidence="1 2" key="1">
    <citation type="journal article" date="2019" name="Sci. Rep.">
        <title>Orb-weaving spider Araneus ventricosus genome elucidates the spidroin gene catalogue.</title>
        <authorList>
            <person name="Kono N."/>
            <person name="Nakamura H."/>
            <person name="Ohtoshi R."/>
            <person name="Moran D.A.P."/>
            <person name="Shinohara A."/>
            <person name="Yoshida Y."/>
            <person name="Fujiwara M."/>
            <person name="Mori M."/>
            <person name="Tomita M."/>
            <person name="Arakawa K."/>
        </authorList>
    </citation>
    <scope>NUCLEOTIDE SEQUENCE [LARGE SCALE GENOMIC DNA]</scope>
</reference>
<gene>
    <name evidence="1" type="ORF">AVEN_270113_1</name>
</gene>
<dbReference type="OrthoDB" id="6515424at2759"/>
<proteinExistence type="predicted"/>
<dbReference type="InterPro" id="IPR008042">
    <property type="entry name" value="Retrotrans_Pao"/>
</dbReference>
<dbReference type="Pfam" id="PF05380">
    <property type="entry name" value="Peptidase_A17"/>
    <property type="match status" value="1"/>
</dbReference>
<accession>A0A4Y2KD49</accession>
<dbReference type="PANTHER" id="PTHR47331:SF1">
    <property type="entry name" value="GAG-LIKE PROTEIN"/>
    <property type="match status" value="1"/>
</dbReference>
<comment type="caution">
    <text evidence="1">The sequence shown here is derived from an EMBL/GenBank/DDBJ whole genome shotgun (WGS) entry which is preliminary data.</text>
</comment>
<sequence length="166" mass="19560">MLESREILRPSKMQFTWLEAYRCVCRRKKYYIGGREEVPVLGLIWKPNKDTLSVNWEETSKIKETPVTKRKILSTVHRIFDPIGFTCPVTLKPKILLQECWKLGVTWDTELPFSIARKFEKCKEQLKCLNKLEIPRCISKELSPNSYLSLRVFCDAARLLTRVAYF</sequence>
<dbReference type="EMBL" id="BGPR01004510">
    <property type="protein sequence ID" value="GBN00341.1"/>
    <property type="molecule type" value="Genomic_DNA"/>
</dbReference>